<dbReference type="AlphaFoldDB" id="A0A0K6GWV9"/>
<name>A0A0K6GWV9_9GAMM</name>
<protein>
    <recommendedName>
        <fullName evidence="3">RelE toxin of RelE / RelB toxin-antitoxin system</fullName>
    </recommendedName>
</protein>
<reference evidence="2" key="1">
    <citation type="submission" date="2015-08" db="EMBL/GenBank/DDBJ databases">
        <authorList>
            <person name="Varghese N."/>
        </authorList>
    </citation>
    <scope>NUCLEOTIDE SEQUENCE [LARGE SCALE GENOMIC DNA]</scope>
    <source>
        <strain evidence="2">DSM 27808</strain>
    </source>
</reference>
<proteinExistence type="predicted"/>
<dbReference type="Pfam" id="PF06296">
    <property type="entry name" value="RelE"/>
    <property type="match status" value="1"/>
</dbReference>
<dbReference type="PIRSF" id="PIRSF039032">
    <property type="entry name" value="HigB-2"/>
    <property type="match status" value="1"/>
</dbReference>
<evidence type="ECO:0000313" key="1">
    <source>
        <dbReference type="EMBL" id="CUA83216.1"/>
    </source>
</evidence>
<evidence type="ECO:0000313" key="2">
    <source>
        <dbReference type="Proteomes" id="UP000182598"/>
    </source>
</evidence>
<dbReference type="InterPro" id="IPR009387">
    <property type="entry name" value="HigB-2"/>
</dbReference>
<organism evidence="1 2">
    <name type="scientific">Pseudidiomarina woesei</name>
    <dbReference type="NCBI Taxonomy" id="1381080"/>
    <lineage>
        <taxon>Bacteria</taxon>
        <taxon>Pseudomonadati</taxon>
        <taxon>Pseudomonadota</taxon>
        <taxon>Gammaproteobacteria</taxon>
        <taxon>Alteromonadales</taxon>
        <taxon>Idiomarinaceae</taxon>
        <taxon>Pseudidiomarina</taxon>
    </lineage>
</organism>
<keyword evidence="2" id="KW-1185">Reference proteome</keyword>
<sequence length="107" mass="11847">MTFVETSLFTRQMNECSTDDELRMLQIELIANPEKGAVIPGAGGLRKVRMGIGNSGKSGGARVINYFAQPEYIYLLFVYLKSKKINLSAKEKSILTTLVAQLKGDMK</sequence>
<accession>A0A0K6GWV9</accession>
<dbReference type="EMBL" id="CYHB01000001">
    <property type="protein sequence ID" value="CUA83216.1"/>
    <property type="molecule type" value="Genomic_DNA"/>
</dbReference>
<evidence type="ECO:0008006" key="3">
    <source>
        <dbReference type="Google" id="ProtNLM"/>
    </source>
</evidence>
<gene>
    <name evidence="1" type="ORF">Ga0061064_0485</name>
</gene>
<dbReference type="Proteomes" id="UP000182598">
    <property type="component" value="Unassembled WGS sequence"/>
</dbReference>